<dbReference type="PANTHER" id="PTHR47091:SF2">
    <property type="entry name" value="ALPHA-PROTEIN KINASE 2"/>
    <property type="match status" value="1"/>
</dbReference>
<keyword evidence="3" id="KW-0418">Kinase</keyword>
<dbReference type="PROSITE" id="PS51158">
    <property type="entry name" value="ALPHA_KINASE"/>
    <property type="match status" value="1"/>
</dbReference>
<keyword evidence="8" id="KW-1185">Reference proteome</keyword>
<keyword evidence="5" id="KW-0393">Immunoglobulin domain</keyword>
<evidence type="ECO:0000313" key="7">
    <source>
        <dbReference type="Ensembl" id="ENSHCOP00000023127.1"/>
    </source>
</evidence>
<dbReference type="PANTHER" id="PTHR47091">
    <property type="entry name" value="ALPHA-PROTEIN KINASE 2-RELATED"/>
    <property type="match status" value="1"/>
</dbReference>
<dbReference type="Pfam" id="PF02816">
    <property type="entry name" value="Alpha_kinase"/>
    <property type="match status" value="1"/>
</dbReference>
<dbReference type="GO" id="GO:0004674">
    <property type="term" value="F:protein serine/threonine kinase activity"/>
    <property type="evidence" value="ECO:0007669"/>
    <property type="project" value="UniProtKB-KW"/>
</dbReference>
<keyword evidence="2" id="KW-0808">Transferase</keyword>
<reference evidence="7" key="1">
    <citation type="submission" date="2025-08" db="UniProtKB">
        <authorList>
            <consortium name="Ensembl"/>
        </authorList>
    </citation>
    <scope>IDENTIFICATION</scope>
</reference>
<evidence type="ECO:0000256" key="4">
    <source>
        <dbReference type="ARBA" id="ARBA00023157"/>
    </source>
</evidence>
<sequence>TAREYIKEYTAVAQSVAAFGEVPEIIPIYLVHRPSSDIPYATLEEELIGDFVKYSVKDGKEINLMRRDSEAGRKCCAFQHWVYQRTEGNLLVTDMQGVGMKLTDVGIATCKKGYKGFKGNCATSFIDQFKVLHQCNTYCEILGLDSLQPKAAKKAVCTQKSKPQPLAGPKKKTFGPTLKHLSKTVKVQKLTGQAGSRGRSVRGPSLYVDKQLVAH</sequence>
<feature type="domain" description="Alpha-type protein kinase" evidence="6">
    <location>
        <begin position="1"/>
        <end position="147"/>
    </location>
</feature>
<reference evidence="7" key="2">
    <citation type="submission" date="2025-09" db="UniProtKB">
        <authorList>
            <consortium name="Ensembl"/>
        </authorList>
    </citation>
    <scope>IDENTIFICATION</scope>
</reference>
<dbReference type="SUPFAM" id="SSF56112">
    <property type="entry name" value="Protein kinase-like (PK-like)"/>
    <property type="match status" value="1"/>
</dbReference>
<dbReference type="Proteomes" id="UP000264820">
    <property type="component" value="Unplaced"/>
</dbReference>
<dbReference type="GO" id="GO:0005524">
    <property type="term" value="F:ATP binding"/>
    <property type="evidence" value="ECO:0007669"/>
    <property type="project" value="InterPro"/>
</dbReference>
<protein>
    <recommendedName>
        <fullName evidence="6">Alpha-type protein kinase domain-containing protein</fullName>
    </recommendedName>
</protein>
<dbReference type="GeneTree" id="ENSGT00940000160524"/>
<evidence type="ECO:0000256" key="2">
    <source>
        <dbReference type="ARBA" id="ARBA00022679"/>
    </source>
</evidence>
<dbReference type="InterPro" id="IPR011009">
    <property type="entry name" value="Kinase-like_dom_sf"/>
</dbReference>
<accession>A0A3Q2YW67</accession>
<dbReference type="SMART" id="SM00811">
    <property type="entry name" value="Alpha_kinase"/>
    <property type="match status" value="1"/>
</dbReference>
<evidence type="ECO:0000256" key="5">
    <source>
        <dbReference type="ARBA" id="ARBA00023319"/>
    </source>
</evidence>
<dbReference type="AlphaFoldDB" id="A0A3Q2YW67"/>
<evidence type="ECO:0000313" key="8">
    <source>
        <dbReference type="Proteomes" id="UP000264820"/>
    </source>
</evidence>
<dbReference type="OMA" id="ALHQCNM"/>
<evidence type="ECO:0000259" key="6">
    <source>
        <dbReference type="PROSITE" id="PS51158"/>
    </source>
</evidence>
<keyword evidence="1" id="KW-0723">Serine/threonine-protein kinase</keyword>
<evidence type="ECO:0000256" key="3">
    <source>
        <dbReference type="ARBA" id="ARBA00022777"/>
    </source>
</evidence>
<name>A0A3Q2YW67_HIPCM</name>
<evidence type="ECO:0000256" key="1">
    <source>
        <dbReference type="ARBA" id="ARBA00022527"/>
    </source>
</evidence>
<proteinExistence type="predicted"/>
<dbReference type="InterPro" id="IPR004166">
    <property type="entry name" value="a-kinase_dom"/>
</dbReference>
<organism evidence="7 8">
    <name type="scientific">Hippocampus comes</name>
    <name type="common">Tiger tail seahorse</name>
    <dbReference type="NCBI Taxonomy" id="109280"/>
    <lineage>
        <taxon>Eukaryota</taxon>
        <taxon>Metazoa</taxon>
        <taxon>Chordata</taxon>
        <taxon>Craniata</taxon>
        <taxon>Vertebrata</taxon>
        <taxon>Euteleostomi</taxon>
        <taxon>Actinopterygii</taxon>
        <taxon>Neopterygii</taxon>
        <taxon>Teleostei</taxon>
        <taxon>Neoteleostei</taxon>
        <taxon>Acanthomorphata</taxon>
        <taxon>Syngnathiaria</taxon>
        <taxon>Syngnathiformes</taxon>
        <taxon>Syngnathoidei</taxon>
        <taxon>Syngnathidae</taxon>
        <taxon>Hippocampus</taxon>
    </lineage>
</organism>
<keyword evidence="4" id="KW-1015">Disulfide bond</keyword>
<dbReference type="Gene3D" id="3.20.200.10">
    <property type="entry name" value="MHCK/EF2 kinase"/>
    <property type="match status" value="1"/>
</dbReference>
<dbReference type="Ensembl" id="ENSHCOT00000015038.1">
    <property type="protein sequence ID" value="ENSHCOP00000023127.1"/>
    <property type="gene ID" value="ENSHCOG00000011392.1"/>
</dbReference>